<keyword evidence="4" id="KW-0408">Iron</keyword>
<evidence type="ECO:0000256" key="3">
    <source>
        <dbReference type="ARBA" id="ARBA00023002"/>
    </source>
</evidence>
<evidence type="ECO:0000256" key="5">
    <source>
        <dbReference type="ARBA" id="ARBA00023014"/>
    </source>
</evidence>
<dbReference type="RefSeq" id="WP_146931834.1">
    <property type="nucleotide sequence ID" value="NZ_CBCSHZ010000005.1"/>
</dbReference>
<dbReference type="Proteomes" id="UP000321367">
    <property type="component" value="Unassembled WGS sequence"/>
</dbReference>
<evidence type="ECO:0000313" key="8">
    <source>
        <dbReference type="EMBL" id="TXD94161.1"/>
    </source>
</evidence>
<dbReference type="GO" id="GO:0005886">
    <property type="term" value="C:plasma membrane"/>
    <property type="evidence" value="ECO:0007669"/>
    <property type="project" value="TreeGrafter"/>
</dbReference>
<feature type="transmembrane region" description="Helical" evidence="6">
    <location>
        <begin position="6"/>
        <end position="24"/>
    </location>
</feature>
<dbReference type="AlphaFoldDB" id="A0A5C6ZUU3"/>
<dbReference type="InterPro" id="IPR017900">
    <property type="entry name" value="4Fe4S_Fe_S_CS"/>
</dbReference>
<dbReference type="PANTHER" id="PTHR43255:SF1">
    <property type="entry name" value="IRON-SULFUR-BINDING OXIDOREDUCTASE FADF-RELATED"/>
    <property type="match status" value="1"/>
</dbReference>
<dbReference type="GO" id="GO:0046872">
    <property type="term" value="F:metal ion binding"/>
    <property type="evidence" value="ECO:0007669"/>
    <property type="project" value="UniProtKB-KW"/>
</dbReference>
<dbReference type="InterPro" id="IPR009051">
    <property type="entry name" value="Helical_ferredxn"/>
</dbReference>
<dbReference type="Gene3D" id="1.20.950.20">
    <property type="entry name" value="Transmembrane di-heme cytochromes, Chain C"/>
    <property type="match status" value="1"/>
</dbReference>
<evidence type="ECO:0000313" key="9">
    <source>
        <dbReference type="Proteomes" id="UP000321367"/>
    </source>
</evidence>
<dbReference type="PROSITE" id="PS51379">
    <property type="entry name" value="4FE4S_FER_2"/>
    <property type="match status" value="2"/>
</dbReference>
<keyword evidence="5" id="KW-0411">Iron-sulfur</keyword>
<evidence type="ECO:0000256" key="1">
    <source>
        <dbReference type="ARBA" id="ARBA00022485"/>
    </source>
</evidence>
<dbReference type="OrthoDB" id="9769677at2"/>
<dbReference type="PANTHER" id="PTHR43255">
    <property type="entry name" value="IRON-SULFUR-BINDING OXIDOREDUCTASE FADF-RELATED-RELATED"/>
    <property type="match status" value="1"/>
</dbReference>
<accession>A0A5C6ZUU3</accession>
<feature type="domain" description="4Fe-4S ferredoxin-type" evidence="7">
    <location>
        <begin position="306"/>
        <end position="337"/>
    </location>
</feature>
<name>A0A5C6ZUU3_9FLAO</name>
<dbReference type="Gene3D" id="1.10.1060.10">
    <property type="entry name" value="Alpha-helical ferredoxin"/>
    <property type="match status" value="1"/>
</dbReference>
<dbReference type="SUPFAM" id="SSF46548">
    <property type="entry name" value="alpha-helical ferredoxin"/>
    <property type="match status" value="1"/>
</dbReference>
<organism evidence="8 9">
    <name type="scientific">Gillisia hiemivivida</name>
    <dbReference type="NCBI Taxonomy" id="291190"/>
    <lineage>
        <taxon>Bacteria</taxon>
        <taxon>Pseudomonadati</taxon>
        <taxon>Bacteroidota</taxon>
        <taxon>Flavobacteriia</taxon>
        <taxon>Flavobacteriales</taxon>
        <taxon>Flavobacteriaceae</taxon>
        <taxon>Gillisia</taxon>
    </lineage>
</organism>
<feature type="transmembrane region" description="Helical" evidence="6">
    <location>
        <begin position="108"/>
        <end position="129"/>
    </location>
</feature>
<keyword evidence="6" id="KW-1133">Transmembrane helix</keyword>
<feature type="transmembrane region" description="Helical" evidence="6">
    <location>
        <begin position="154"/>
        <end position="172"/>
    </location>
</feature>
<keyword evidence="2" id="KW-0479">Metal-binding</keyword>
<feature type="domain" description="4Fe-4S ferredoxin-type" evidence="7">
    <location>
        <begin position="369"/>
        <end position="400"/>
    </location>
</feature>
<dbReference type="PROSITE" id="PS00198">
    <property type="entry name" value="4FE4S_FER_1"/>
    <property type="match status" value="1"/>
</dbReference>
<dbReference type="InterPro" id="IPR036197">
    <property type="entry name" value="NarG-like_sf"/>
</dbReference>
<evidence type="ECO:0000256" key="2">
    <source>
        <dbReference type="ARBA" id="ARBA00022723"/>
    </source>
</evidence>
<gene>
    <name evidence="8" type="ORF">ES724_07800</name>
</gene>
<evidence type="ECO:0000256" key="4">
    <source>
        <dbReference type="ARBA" id="ARBA00023004"/>
    </source>
</evidence>
<keyword evidence="9" id="KW-1185">Reference proteome</keyword>
<proteinExistence type="predicted"/>
<dbReference type="EMBL" id="VORY01000006">
    <property type="protein sequence ID" value="TXD94161.1"/>
    <property type="molecule type" value="Genomic_DNA"/>
</dbReference>
<keyword evidence="6" id="KW-0472">Membrane</keyword>
<keyword evidence="6" id="KW-0812">Transmembrane</keyword>
<dbReference type="InterPro" id="IPR017896">
    <property type="entry name" value="4Fe4S_Fe-S-bd"/>
</dbReference>
<feature type="transmembrane region" description="Helical" evidence="6">
    <location>
        <begin position="65"/>
        <end position="88"/>
    </location>
</feature>
<keyword evidence="1" id="KW-0004">4Fe-4S</keyword>
<dbReference type="Pfam" id="PF13187">
    <property type="entry name" value="Fer4_9"/>
    <property type="match status" value="1"/>
</dbReference>
<feature type="transmembrane region" description="Helical" evidence="6">
    <location>
        <begin position="218"/>
        <end position="236"/>
    </location>
</feature>
<sequence length="446" mass="50498">MQLIAQIAFFIVLVAGIGFFTFNIRRVIRNVKLGRKVDRSDNPGERFAKMAKVAIGQSKMVKRPFAGFLHIIVYVGFIIINIEVLEIIIDGVFGTHRILSFLGSGYNFLIATFEILALLVLLGVIIFWLRRNVTNIYRFLGNELKGWPKNDANYILYFEMVLMILFLTMNGADYQLQLNGADHYAQNAGIAGSFPVSQFLLPWFEGFSTATLIIIERTAWWLHIVGILIFLNYLYYSKHLHILLAFPNVYLSKLTAQGKFDNLESVTNEVKLMMDPDADPYAMPAEGAEDEVPEKFGASDVMDLNQVQLLNAYTCTECGRCTDECPANQTGKKLSPRKIMMDTRDRLEEVGSIINEKGSFEDDGKQLLDNYILREELWACTTCNACVEACPIGIDPLSIILDMRRYLVMEQSAAPSDLANAMTNIENNGAPWPYNQMDRLNWAKEN</sequence>
<reference evidence="8 9" key="1">
    <citation type="submission" date="2019-08" db="EMBL/GenBank/DDBJ databases">
        <title>Genome sequence of Gillisia hiemivivida IC154 (type strain).</title>
        <authorList>
            <person name="Bowman J.P."/>
        </authorList>
    </citation>
    <scope>NUCLEOTIDE SEQUENCE [LARGE SCALE GENOMIC DNA]</scope>
    <source>
        <strain evidence="8 9">IC154</strain>
    </source>
</reference>
<dbReference type="GO" id="GO:0051539">
    <property type="term" value="F:4 iron, 4 sulfur cluster binding"/>
    <property type="evidence" value="ECO:0007669"/>
    <property type="project" value="UniProtKB-KW"/>
</dbReference>
<keyword evidence="3" id="KW-0560">Oxidoreductase</keyword>
<evidence type="ECO:0000259" key="7">
    <source>
        <dbReference type="PROSITE" id="PS51379"/>
    </source>
</evidence>
<comment type="caution">
    <text evidence="8">The sequence shown here is derived from an EMBL/GenBank/DDBJ whole genome shotgun (WGS) entry which is preliminary data.</text>
</comment>
<protein>
    <submittedName>
        <fullName evidence="8">(Fe-S)-binding protein</fullName>
    </submittedName>
</protein>
<evidence type="ECO:0000256" key="6">
    <source>
        <dbReference type="SAM" id="Phobius"/>
    </source>
</evidence>
<dbReference type="GO" id="GO:0016491">
    <property type="term" value="F:oxidoreductase activity"/>
    <property type="evidence" value="ECO:0007669"/>
    <property type="project" value="UniProtKB-KW"/>
</dbReference>
<dbReference type="SUPFAM" id="SSF103501">
    <property type="entry name" value="Respiratory nitrate reductase 1 gamma chain"/>
    <property type="match status" value="1"/>
</dbReference>
<dbReference type="InterPro" id="IPR051460">
    <property type="entry name" value="HdrC_iron-sulfur_subunit"/>
</dbReference>